<dbReference type="AlphaFoldDB" id="A0A1E5Q4U5"/>
<accession>A0A1E5Q4U5</accession>
<evidence type="ECO:0000313" key="1">
    <source>
        <dbReference type="EMBL" id="OEJ64603.1"/>
    </source>
</evidence>
<dbReference type="Proteomes" id="UP000095347">
    <property type="component" value="Unassembled WGS sequence"/>
</dbReference>
<dbReference type="EMBL" id="MCGG01000067">
    <property type="protein sequence ID" value="OEJ64603.1"/>
    <property type="molecule type" value="Genomic_DNA"/>
</dbReference>
<organism evidence="1 2">
    <name type="scientific">Magnetovibrio blakemorei</name>
    <dbReference type="NCBI Taxonomy" id="28181"/>
    <lineage>
        <taxon>Bacteria</taxon>
        <taxon>Pseudomonadati</taxon>
        <taxon>Pseudomonadota</taxon>
        <taxon>Alphaproteobacteria</taxon>
        <taxon>Rhodospirillales</taxon>
        <taxon>Magnetovibrionaceae</taxon>
        <taxon>Magnetovibrio</taxon>
    </lineage>
</organism>
<dbReference type="RefSeq" id="WP_069959105.1">
    <property type="nucleotide sequence ID" value="NZ_MCGG01000067.1"/>
</dbReference>
<dbReference type="STRING" id="28181.BEN30_00440"/>
<sequence>MTVWGGHTKGMDHLHLRAEQHIAKARKRKSSVASHMDKLSHAEQRKALYEQRAQAKLRGRRDWDEFED</sequence>
<evidence type="ECO:0000313" key="2">
    <source>
        <dbReference type="Proteomes" id="UP000095347"/>
    </source>
</evidence>
<proteinExistence type="predicted"/>
<gene>
    <name evidence="1" type="ORF">BEN30_00440</name>
</gene>
<reference evidence="2" key="1">
    <citation type="submission" date="2016-07" db="EMBL/GenBank/DDBJ databases">
        <authorList>
            <person name="Florea S."/>
            <person name="Webb J.S."/>
            <person name="Jaromczyk J."/>
            <person name="Schardl C.L."/>
        </authorList>
    </citation>
    <scope>NUCLEOTIDE SEQUENCE [LARGE SCALE GENOMIC DNA]</scope>
    <source>
        <strain evidence="2">MV-1</strain>
    </source>
</reference>
<keyword evidence="2" id="KW-1185">Reference proteome</keyword>
<name>A0A1E5Q4U5_9PROT</name>
<comment type="caution">
    <text evidence="1">The sequence shown here is derived from an EMBL/GenBank/DDBJ whole genome shotgun (WGS) entry which is preliminary data.</text>
</comment>
<protein>
    <submittedName>
        <fullName evidence="1">Uncharacterized protein</fullName>
    </submittedName>
</protein>